<proteinExistence type="predicted"/>
<feature type="domain" description="Zn(2)-C6 fungal-type" evidence="3">
    <location>
        <begin position="29"/>
        <end position="59"/>
    </location>
</feature>
<comment type="caution">
    <text evidence="4">The sequence shown here is derived from an EMBL/GenBank/DDBJ whole genome shotgun (WGS) entry which is preliminary data.</text>
</comment>
<dbReference type="Proteomes" id="UP000474640">
    <property type="component" value="Unassembled WGS sequence"/>
</dbReference>
<gene>
    <name evidence="4" type="ORF">TWF970_005914</name>
</gene>
<evidence type="ECO:0000259" key="3">
    <source>
        <dbReference type="PROSITE" id="PS50048"/>
    </source>
</evidence>
<evidence type="ECO:0000313" key="4">
    <source>
        <dbReference type="EMBL" id="KAF3277048.1"/>
    </source>
</evidence>
<sequence>MQRQPLPSRSAVEKSTPKPRAKRHAVVKACDTCRRGKTKCTAEIPKCARCQSLNKECQYAPDTSTEEKHSHRSVAYLRHQIELESAENRKYREIIDHMRTTSSPSLRKTINLIQGQSSIEDMLAFIRNDGSALLPIRDLSPPLQTTELTLLANTYVEAAGQTVSQQMDLGIIDDTPLFNLYLPAAPWTTVTDDNKLVSHLPSPYETWDANVLHLFDMDVFLESMEKENHSFCSPLLANSVLAMACETMNMWHHEYDNMTLTNVQAGLVLSEVVSVNEMDNLGWMLFQTAVDLLKKLLAELELSKAKSATEGREESAILDTRGDSHNDEKMERAISATVWATFRYVILVSSDAH</sequence>
<dbReference type="GO" id="GO:0000981">
    <property type="term" value="F:DNA-binding transcription factor activity, RNA polymerase II-specific"/>
    <property type="evidence" value="ECO:0007669"/>
    <property type="project" value="InterPro"/>
</dbReference>
<dbReference type="PROSITE" id="PS50048">
    <property type="entry name" value="ZN2_CY6_FUNGAL_2"/>
    <property type="match status" value="1"/>
</dbReference>
<evidence type="ECO:0000256" key="1">
    <source>
        <dbReference type="ARBA" id="ARBA00023242"/>
    </source>
</evidence>
<dbReference type="SUPFAM" id="SSF57701">
    <property type="entry name" value="Zn2/Cys6 DNA-binding domain"/>
    <property type="match status" value="1"/>
</dbReference>
<dbReference type="AlphaFoldDB" id="A0A7C8RC28"/>
<dbReference type="PANTHER" id="PTHR47256:SF3">
    <property type="entry name" value="ZN(II)2CYS6 TRANSCRIPTION FACTOR (EUROFUNG)"/>
    <property type="match status" value="1"/>
</dbReference>
<evidence type="ECO:0000313" key="5">
    <source>
        <dbReference type="Proteomes" id="UP000474640"/>
    </source>
</evidence>
<reference evidence="4 5" key="1">
    <citation type="submission" date="2020-01" db="EMBL/GenBank/DDBJ databases">
        <authorList>
            <person name="Palmer J.M."/>
        </authorList>
    </citation>
    <scope>NUCLEOTIDE SEQUENCE [LARGE SCALE GENOMIC DNA]</scope>
    <source>
        <strain evidence="4 5">TWF970</strain>
    </source>
</reference>
<evidence type="ECO:0000256" key="2">
    <source>
        <dbReference type="SAM" id="MobiDB-lite"/>
    </source>
</evidence>
<keyword evidence="1" id="KW-0539">Nucleus</keyword>
<organism evidence="4 5">
    <name type="scientific">Orbilia oligospora</name>
    <name type="common">Nematode-trapping fungus</name>
    <name type="synonym">Arthrobotrys oligospora</name>
    <dbReference type="NCBI Taxonomy" id="2813651"/>
    <lineage>
        <taxon>Eukaryota</taxon>
        <taxon>Fungi</taxon>
        <taxon>Dikarya</taxon>
        <taxon>Ascomycota</taxon>
        <taxon>Pezizomycotina</taxon>
        <taxon>Orbiliomycetes</taxon>
        <taxon>Orbiliales</taxon>
        <taxon>Orbiliaceae</taxon>
        <taxon>Orbilia</taxon>
    </lineage>
</organism>
<dbReference type="Pfam" id="PF00172">
    <property type="entry name" value="Zn_clus"/>
    <property type="match status" value="1"/>
</dbReference>
<dbReference type="OrthoDB" id="2593732at2759"/>
<accession>A0A7C8RC28</accession>
<dbReference type="EMBL" id="JAABOJ010000030">
    <property type="protein sequence ID" value="KAF3277048.1"/>
    <property type="molecule type" value="Genomic_DNA"/>
</dbReference>
<protein>
    <recommendedName>
        <fullName evidence="3">Zn(2)-C6 fungal-type domain-containing protein</fullName>
    </recommendedName>
</protein>
<dbReference type="InterPro" id="IPR053187">
    <property type="entry name" value="Notoamide_regulator"/>
</dbReference>
<dbReference type="GO" id="GO:0008270">
    <property type="term" value="F:zinc ion binding"/>
    <property type="evidence" value="ECO:0007669"/>
    <property type="project" value="InterPro"/>
</dbReference>
<dbReference type="InterPro" id="IPR001138">
    <property type="entry name" value="Zn2Cys6_DnaBD"/>
</dbReference>
<name>A0A7C8RC28_ORBOL</name>
<dbReference type="Gene3D" id="4.10.240.10">
    <property type="entry name" value="Zn(2)-C6 fungal-type DNA-binding domain"/>
    <property type="match status" value="1"/>
</dbReference>
<dbReference type="PROSITE" id="PS00463">
    <property type="entry name" value="ZN2_CY6_FUNGAL_1"/>
    <property type="match status" value="1"/>
</dbReference>
<dbReference type="SMART" id="SM00066">
    <property type="entry name" value="GAL4"/>
    <property type="match status" value="1"/>
</dbReference>
<feature type="region of interest" description="Disordered" evidence="2">
    <location>
        <begin position="1"/>
        <end position="23"/>
    </location>
</feature>
<dbReference type="CDD" id="cd00067">
    <property type="entry name" value="GAL4"/>
    <property type="match status" value="1"/>
</dbReference>
<dbReference type="InterPro" id="IPR036864">
    <property type="entry name" value="Zn2-C6_fun-type_DNA-bd_sf"/>
</dbReference>
<dbReference type="PANTHER" id="PTHR47256">
    <property type="entry name" value="ZN(II)2CYS6 TRANSCRIPTION FACTOR (EUROFUNG)-RELATED"/>
    <property type="match status" value="1"/>
</dbReference>